<dbReference type="PROSITE" id="PS50880">
    <property type="entry name" value="TOPRIM"/>
    <property type="match status" value="1"/>
</dbReference>
<dbReference type="SMART" id="SM00433">
    <property type="entry name" value="TOP2c"/>
    <property type="match status" value="1"/>
</dbReference>
<dbReference type="GO" id="GO:0000819">
    <property type="term" value="P:sister chromatid segregation"/>
    <property type="evidence" value="ECO:0007669"/>
    <property type="project" value="TreeGrafter"/>
</dbReference>
<dbReference type="Gene3D" id="3.30.230.10">
    <property type="match status" value="1"/>
</dbReference>
<dbReference type="Pfam" id="PF16898">
    <property type="entry name" value="TOPRIM_C"/>
    <property type="match status" value="1"/>
</dbReference>
<evidence type="ECO:0000256" key="4">
    <source>
        <dbReference type="ARBA" id="ARBA00011080"/>
    </source>
</evidence>
<dbReference type="PROSITE" id="PS00177">
    <property type="entry name" value="TOPOISOMERASE_II"/>
    <property type="match status" value="1"/>
</dbReference>
<dbReference type="PRINTS" id="PR00418">
    <property type="entry name" value="TPI2FAMILY"/>
</dbReference>
<evidence type="ECO:0000256" key="6">
    <source>
        <dbReference type="ARBA" id="ARBA00019635"/>
    </source>
</evidence>
<keyword evidence="10" id="KW-0460">Magnesium</keyword>
<protein>
    <recommendedName>
        <fullName evidence="6 15">DNA topoisomerase 2</fullName>
        <ecNumber evidence="5 15">5.6.2.2</ecNumber>
    </recommendedName>
</protein>
<dbReference type="InterPro" id="IPR013759">
    <property type="entry name" value="Topo_IIA_B_C"/>
</dbReference>
<dbReference type="InterPro" id="IPR050634">
    <property type="entry name" value="DNA_Topoisomerase_II"/>
</dbReference>
<dbReference type="PROSITE" id="PS52040">
    <property type="entry name" value="TOPO_IIA"/>
    <property type="match status" value="1"/>
</dbReference>
<evidence type="ECO:0000256" key="5">
    <source>
        <dbReference type="ARBA" id="ARBA00012895"/>
    </source>
</evidence>
<dbReference type="GO" id="GO:0046872">
    <property type="term" value="F:metal ion binding"/>
    <property type="evidence" value="ECO:0007669"/>
    <property type="project" value="UniProtKB-KW"/>
</dbReference>
<evidence type="ECO:0000256" key="15">
    <source>
        <dbReference type="RuleBase" id="RU362094"/>
    </source>
</evidence>
<dbReference type="InterPro" id="IPR013758">
    <property type="entry name" value="Topo_IIA_A/C_ab"/>
</dbReference>
<dbReference type="EC" id="5.6.2.2" evidence="5 15"/>
<dbReference type="STRING" id="195883.A0A482X2N1"/>
<evidence type="ECO:0000259" key="18">
    <source>
        <dbReference type="PROSITE" id="PS50880"/>
    </source>
</evidence>
<feature type="compositionally biased region" description="Basic residues" evidence="17">
    <location>
        <begin position="1309"/>
        <end position="1325"/>
    </location>
</feature>
<dbReference type="InterPro" id="IPR020568">
    <property type="entry name" value="Ribosomal_Su5_D2-typ_SF"/>
</dbReference>
<feature type="compositionally biased region" description="Basic residues" evidence="17">
    <location>
        <begin position="1532"/>
        <end position="1541"/>
    </location>
</feature>
<dbReference type="Pfam" id="PF02518">
    <property type="entry name" value="HATPase_c"/>
    <property type="match status" value="1"/>
</dbReference>
<dbReference type="FunFam" id="3.30.565.10:FF:000004">
    <property type="entry name" value="DNA topoisomerase 2"/>
    <property type="match status" value="1"/>
</dbReference>
<dbReference type="GO" id="GO:0003677">
    <property type="term" value="F:DNA binding"/>
    <property type="evidence" value="ECO:0007669"/>
    <property type="project" value="UniProtKB-UniRule"/>
</dbReference>
<dbReference type="InterPro" id="IPR031660">
    <property type="entry name" value="TOPRIM_C"/>
</dbReference>
<feature type="active site" description="O-(5'-phospho-DNA)-tyrosine intermediate" evidence="14">
    <location>
        <position position="798"/>
    </location>
</feature>
<evidence type="ECO:0000256" key="13">
    <source>
        <dbReference type="ARBA" id="ARBA00023235"/>
    </source>
</evidence>
<evidence type="ECO:0000256" key="11">
    <source>
        <dbReference type="ARBA" id="ARBA00023029"/>
    </source>
</evidence>
<accession>A0A482X2N1</accession>
<evidence type="ECO:0000256" key="7">
    <source>
        <dbReference type="ARBA" id="ARBA00022723"/>
    </source>
</evidence>
<dbReference type="InterPro" id="IPR001241">
    <property type="entry name" value="Topo_IIA"/>
</dbReference>
<keyword evidence="12 14" id="KW-0238">DNA-binding</keyword>
<evidence type="ECO:0000313" key="21">
    <source>
        <dbReference type="Proteomes" id="UP000291343"/>
    </source>
</evidence>
<evidence type="ECO:0000256" key="17">
    <source>
        <dbReference type="SAM" id="MobiDB-lite"/>
    </source>
</evidence>
<dbReference type="FunFam" id="3.30.230.10:FF:000008">
    <property type="entry name" value="DNA topoisomerase 2"/>
    <property type="match status" value="1"/>
</dbReference>
<feature type="domain" description="Toprim" evidence="18">
    <location>
        <begin position="448"/>
        <end position="565"/>
    </location>
</feature>
<feature type="region of interest" description="Disordered" evidence="17">
    <location>
        <begin position="1092"/>
        <end position="1120"/>
    </location>
</feature>
<dbReference type="FunFam" id="3.90.199.10:FF:000002">
    <property type="entry name" value="DNA topoisomerase 2"/>
    <property type="match status" value="1"/>
</dbReference>
<dbReference type="InterPro" id="IPR018522">
    <property type="entry name" value="TopoIIA_CS"/>
</dbReference>
<evidence type="ECO:0000256" key="8">
    <source>
        <dbReference type="ARBA" id="ARBA00022741"/>
    </source>
</evidence>
<feature type="region of interest" description="Disordered" evidence="17">
    <location>
        <begin position="1239"/>
        <end position="1614"/>
    </location>
</feature>
<keyword evidence="21" id="KW-1185">Reference proteome</keyword>
<evidence type="ECO:0000256" key="16">
    <source>
        <dbReference type="SAM" id="Coils"/>
    </source>
</evidence>
<dbReference type="InterPro" id="IPR034157">
    <property type="entry name" value="TOPRIM_TopoII"/>
</dbReference>
<comment type="caution">
    <text evidence="20">The sequence shown here is derived from an EMBL/GenBank/DDBJ whole genome shotgun (WGS) entry which is preliminary data.</text>
</comment>
<dbReference type="SUPFAM" id="SSF56719">
    <property type="entry name" value="Type II DNA topoisomerase"/>
    <property type="match status" value="1"/>
</dbReference>
<dbReference type="GO" id="GO:0006265">
    <property type="term" value="P:DNA topological change"/>
    <property type="evidence" value="ECO:0007669"/>
    <property type="project" value="UniProtKB-UniRule"/>
</dbReference>
<dbReference type="SMR" id="A0A482X2N1"/>
<evidence type="ECO:0000313" key="20">
    <source>
        <dbReference type="EMBL" id="RZF39640.1"/>
    </source>
</evidence>
<dbReference type="InterPro" id="IPR013506">
    <property type="entry name" value="Topo_IIA_bsu_dom2"/>
</dbReference>
<dbReference type="SMART" id="SM00434">
    <property type="entry name" value="TOP4c"/>
    <property type="match status" value="1"/>
</dbReference>
<dbReference type="InterPro" id="IPR003594">
    <property type="entry name" value="HATPase_dom"/>
</dbReference>
<dbReference type="Gene3D" id="3.30.565.10">
    <property type="entry name" value="Histidine kinase-like ATPase, C-terminal domain"/>
    <property type="match status" value="1"/>
</dbReference>
<evidence type="ECO:0000256" key="10">
    <source>
        <dbReference type="ARBA" id="ARBA00022842"/>
    </source>
</evidence>
<organism evidence="20 21">
    <name type="scientific">Laodelphax striatellus</name>
    <name type="common">Small brown planthopper</name>
    <name type="synonym">Delphax striatella</name>
    <dbReference type="NCBI Taxonomy" id="195883"/>
    <lineage>
        <taxon>Eukaryota</taxon>
        <taxon>Metazoa</taxon>
        <taxon>Ecdysozoa</taxon>
        <taxon>Arthropoda</taxon>
        <taxon>Hexapoda</taxon>
        <taxon>Insecta</taxon>
        <taxon>Pterygota</taxon>
        <taxon>Neoptera</taxon>
        <taxon>Paraneoptera</taxon>
        <taxon>Hemiptera</taxon>
        <taxon>Auchenorrhyncha</taxon>
        <taxon>Fulgoroidea</taxon>
        <taxon>Delphacidae</taxon>
        <taxon>Criomorphinae</taxon>
        <taxon>Laodelphax</taxon>
    </lineage>
</organism>
<feature type="compositionally biased region" description="Acidic residues" evidence="17">
    <location>
        <begin position="1107"/>
        <end position="1116"/>
    </location>
</feature>
<dbReference type="InterPro" id="IPR036890">
    <property type="entry name" value="HATPase_C_sf"/>
</dbReference>
<dbReference type="Gene3D" id="3.40.50.670">
    <property type="match status" value="1"/>
</dbReference>
<comment type="similarity">
    <text evidence="4 15">Belongs to the type II topoisomerase family.</text>
</comment>
<dbReference type="Pfam" id="PF00204">
    <property type="entry name" value="DNA_gyraseB"/>
    <property type="match status" value="1"/>
</dbReference>
<evidence type="ECO:0000256" key="3">
    <source>
        <dbReference type="ARBA" id="ARBA00001946"/>
    </source>
</evidence>
<keyword evidence="16" id="KW-0175">Coiled coil</keyword>
<feature type="compositionally biased region" description="Low complexity" evidence="17">
    <location>
        <begin position="1409"/>
        <end position="1422"/>
    </location>
</feature>
<dbReference type="Gene3D" id="1.10.268.10">
    <property type="entry name" value="Topoisomerase, domain 3"/>
    <property type="match status" value="1"/>
</dbReference>
<dbReference type="InterPro" id="IPR014721">
    <property type="entry name" value="Ribsml_uS5_D2-typ_fold_subgr"/>
</dbReference>
<dbReference type="FunFam" id="3.40.50.670:FF:000001">
    <property type="entry name" value="DNA topoisomerase 2"/>
    <property type="match status" value="2"/>
</dbReference>
<dbReference type="PRINTS" id="PR01158">
    <property type="entry name" value="TOPISMRASEII"/>
</dbReference>
<evidence type="ECO:0000256" key="12">
    <source>
        <dbReference type="ARBA" id="ARBA00023125"/>
    </source>
</evidence>
<dbReference type="PANTHER" id="PTHR10169">
    <property type="entry name" value="DNA TOPOISOMERASE/GYRASE"/>
    <property type="match status" value="1"/>
</dbReference>
<evidence type="ECO:0000256" key="1">
    <source>
        <dbReference type="ARBA" id="ARBA00000185"/>
    </source>
</evidence>
<keyword evidence="7" id="KW-0479">Metal-binding</keyword>
<dbReference type="CDD" id="cd03365">
    <property type="entry name" value="TOPRIM_TopoIIA"/>
    <property type="match status" value="1"/>
</dbReference>
<feature type="compositionally biased region" description="Basic and acidic residues" evidence="17">
    <location>
        <begin position="1239"/>
        <end position="1252"/>
    </location>
</feature>
<gene>
    <name evidence="20" type="ORF">LSTR_LSTR001161</name>
</gene>
<dbReference type="Pfam" id="PF01751">
    <property type="entry name" value="Toprim"/>
    <property type="match status" value="1"/>
</dbReference>
<dbReference type="GO" id="GO:0000712">
    <property type="term" value="P:resolution of meiotic recombination intermediates"/>
    <property type="evidence" value="ECO:0007669"/>
    <property type="project" value="TreeGrafter"/>
</dbReference>
<proteinExistence type="inferred from homology"/>
<comment type="cofactor">
    <cofactor evidence="3">
        <name>Mg(2+)</name>
        <dbReference type="ChEBI" id="CHEBI:18420"/>
    </cofactor>
</comment>
<evidence type="ECO:0000256" key="2">
    <source>
        <dbReference type="ARBA" id="ARBA00001913"/>
    </source>
</evidence>
<name>A0A482X2N1_LAOST</name>
<dbReference type="SUPFAM" id="SSF54211">
    <property type="entry name" value="Ribosomal protein S5 domain 2-like"/>
    <property type="match status" value="1"/>
</dbReference>
<dbReference type="FunFam" id="3.30.1490.30:FF:000001">
    <property type="entry name" value="DNA topoisomerase 2"/>
    <property type="match status" value="1"/>
</dbReference>
<dbReference type="InterPro" id="IPR002205">
    <property type="entry name" value="Topo_IIA_dom_A"/>
</dbReference>
<dbReference type="Gene3D" id="3.90.199.10">
    <property type="entry name" value="Topoisomerase II, domain 5"/>
    <property type="match status" value="1"/>
</dbReference>
<dbReference type="InterPro" id="IPR013757">
    <property type="entry name" value="Topo_IIA_A_a_sf"/>
</dbReference>
<evidence type="ECO:0000256" key="9">
    <source>
        <dbReference type="ARBA" id="ARBA00022840"/>
    </source>
</evidence>
<feature type="coiled-coil region" evidence="16">
    <location>
        <begin position="1142"/>
        <end position="1185"/>
    </location>
</feature>
<dbReference type="Proteomes" id="UP000291343">
    <property type="component" value="Unassembled WGS sequence"/>
</dbReference>
<keyword evidence="8 15" id="KW-0547">Nucleotide-binding</keyword>
<evidence type="ECO:0000259" key="19">
    <source>
        <dbReference type="PROSITE" id="PS52040"/>
    </source>
</evidence>
<feature type="compositionally biased region" description="Basic residues" evidence="17">
    <location>
        <begin position="1554"/>
        <end position="1563"/>
    </location>
</feature>
<dbReference type="FunCoup" id="A0A482X2N1">
    <property type="interactions" value="1412"/>
</dbReference>
<feature type="domain" description="Topo IIA-type catalytic" evidence="19">
    <location>
        <begin position="708"/>
        <end position="1172"/>
    </location>
</feature>
<keyword evidence="11 14" id="KW-0799">Topoisomerase</keyword>
<comment type="catalytic activity">
    <reaction evidence="1 14 15">
        <text>ATP-dependent breakage, passage and rejoining of double-stranded DNA.</text>
        <dbReference type="EC" id="5.6.2.2"/>
    </reaction>
</comment>
<feature type="compositionally biased region" description="Basic and acidic residues" evidence="17">
    <location>
        <begin position="1289"/>
        <end position="1308"/>
    </location>
</feature>
<dbReference type="Pfam" id="PF00521">
    <property type="entry name" value="DNA_topoisoIV"/>
    <property type="match status" value="1"/>
</dbReference>
<comment type="cofactor">
    <cofactor evidence="2">
        <name>Ca(2+)</name>
        <dbReference type="ChEBI" id="CHEBI:29108"/>
    </cofactor>
</comment>
<keyword evidence="13 14" id="KW-0413">Isomerase</keyword>
<dbReference type="OrthoDB" id="276498at2759"/>
<evidence type="ECO:0000256" key="14">
    <source>
        <dbReference type="PROSITE-ProRule" id="PRU01384"/>
    </source>
</evidence>
<dbReference type="InParanoid" id="A0A482X2N1"/>
<comment type="subunit">
    <text evidence="15">Homodimer.</text>
</comment>
<feature type="compositionally biased region" description="Acidic residues" evidence="17">
    <location>
        <begin position="1370"/>
        <end position="1384"/>
    </location>
</feature>
<keyword evidence="9 15" id="KW-0067">ATP-binding</keyword>
<feature type="compositionally biased region" description="Acidic residues" evidence="17">
    <location>
        <begin position="1330"/>
        <end position="1344"/>
    </location>
</feature>
<dbReference type="InterPro" id="IPR013760">
    <property type="entry name" value="Topo_IIA-like_dom_sf"/>
</dbReference>
<dbReference type="InterPro" id="IPR001154">
    <property type="entry name" value="TopoII_euk"/>
</dbReference>
<dbReference type="GO" id="GO:0005524">
    <property type="term" value="F:ATP binding"/>
    <property type="evidence" value="ECO:0007669"/>
    <property type="project" value="UniProtKB-UniRule"/>
</dbReference>
<dbReference type="Gene3D" id="3.30.1490.30">
    <property type="match status" value="1"/>
</dbReference>
<feature type="compositionally biased region" description="Basic and acidic residues" evidence="17">
    <location>
        <begin position="1271"/>
        <end position="1280"/>
    </location>
</feature>
<dbReference type="FunFam" id="3.30.1360.40:FF:000003">
    <property type="entry name" value="DNA topoisomerase 2"/>
    <property type="match status" value="1"/>
</dbReference>
<reference evidence="20 21" key="1">
    <citation type="journal article" date="2017" name="Gigascience">
        <title>Genome sequence of the small brown planthopper, Laodelphax striatellus.</title>
        <authorList>
            <person name="Zhu J."/>
            <person name="Jiang F."/>
            <person name="Wang X."/>
            <person name="Yang P."/>
            <person name="Bao Y."/>
            <person name="Zhao W."/>
            <person name="Wang W."/>
            <person name="Lu H."/>
            <person name="Wang Q."/>
            <person name="Cui N."/>
            <person name="Li J."/>
            <person name="Chen X."/>
            <person name="Luo L."/>
            <person name="Yu J."/>
            <person name="Kang L."/>
            <person name="Cui F."/>
        </authorList>
    </citation>
    <scope>NUCLEOTIDE SEQUENCE [LARGE SCALE GENOMIC DNA]</scope>
    <source>
        <strain evidence="20">Lst14</strain>
    </source>
</reference>
<dbReference type="EMBL" id="QKKF02019844">
    <property type="protein sequence ID" value="RZF39640.1"/>
    <property type="molecule type" value="Genomic_DNA"/>
</dbReference>
<comment type="function">
    <text evidence="15">Control of topological states of DNA by transient breakage and subsequent rejoining of DNA strands. Topoisomerase II makes double-strand breaks.</text>
</comment>
<sequence>MDAFLINGRGGSGDAASQPAPGKIEKQYQKKSQLEHILLRPDTYIGSVEHHTEQMWVYDSEKQAMEKREITYVPGLFKIFDEILVNAADNKQRDPSMNTIKIEIKPEENIISIYNNGKGIPVVMHKEQKMYVPTMIFGHLLTSSNYNDEDDKVTGGRNGYGAKLCNIFSSSFIVETSSKEYKRSFRQKWAENMSKTSEPKIKPDDDDYTKITFSPDLSKFKMEKLDKDIVDLMSRRACDIAASTGGVKVLLNGKNLQIKTFKDYVDLYTKNRLDEDENPLKIVHERFGPRWEVAVTLSDQGFQQVSFVNSIATTKGGRHVDYVVNMIVKNIVATMKKKNKGGMDMKPFQIKNHLWVFINCLIVNPTFDSQTKENMTSQEKNFGSKCVLTDKFISGVLKCGIVETLLVWAKTKEQEKLQKASGKKQTRLKGIPKLEDANDAGKKDSIYCTLILTEGDSAKSLAVSGLGVIGRDRYGVFPLRGKVLNVREASHKQILENAEINAIIKITGLQHKKKYETIEDMKTLRYGKIMIMTDQDQDGSHIKGLLINFLHFYWPSLLKMNFIEQFITPLIKATKKQNVLSFFSIPEFEEWKRGTDDWHTYKIKYYKGLGTSDSKEAKEYFSNMERHRIKFKYTGEECDKAIQMAFSKKQVEGRKEWLTNWMVECKRRQELGLPEEYLYGKDTKVITYKDFINKELILFSHMDIERSIPSAVDGLKPGSRKVLFTCLKRNDKREIKVAQLAGSVAEQSAYHHGEVSLMSTIINLAQNYVGSNNINLLQPLGQFGTRLQGGKDAASPRYIFTMLNPLTRLIFHPDDDPLLKYLKDDNLRVEPQWYMPVIPMLLVNGAEGIGTGWMTKIPNHNPREIVANIKRMLDGEEPLPMKPWYKNFLGEIDPIGNDKFVVNGEIGIINDTRLEITELPVGTWTQNYKESVLEVMLHGGDKTPSCITEYKEYNTDATVKFVITMSADKLVQAEHEGLHKFFKLQTLISQTSMCAFDFDNCLKKYNSALEILKEFFPGRMLYYEKRKDNLAGTLEAEARKLSNQARFICEKCDGVLTIENKKKKDMVAELIRKKYDPDPVKEWKMKKDREAALEEAAAGAPTSSQTTEEDGEEGGTAEEQRLDSDYDYLLGMAMWNLTKEKKDALIKKKDEKLQEYRILQAKTPNDLWIADLDMLLEKLDEYEAKERAEMAGVKVEGAGGKGAKGGAKGGRNKKVLANDYLPSPIARRVAPVISEEVKKKVEKAAAAKENKGKGRARKKLNDEEMDEFDLMSEKNQKSLTERLGNSPKLIEKKLKAKKEKESSENGEKKPKKPRSNKGSPKKRGKKAWEDSSDEDEKSDLDSDTSEVLPISPVRQTARRSVANKRYNFAEDGDEDMSNDEDVLYDNDAVVNGGEDEPVVENDLDNASFNGNSSGDDSIISDSPTSKAPSALTPAKKQRKPAEKKPKAGASTAPAAEKQKPLQVVKAFTDSEDESDNDFMKPSSKAGETSEDKFDSLIAGTKKKTAGIFASSSDEAPVPKPKAAKKAAEPKAKKAPAKRTKKAVSGSDSDSSPVKAKKTKKKAKSAFAGSSDDDDFDDVAMRSGSPPPPTRTPATTGRARKQVKYNYGDDDDESD</sequence>
<dbReference type="Gene3D" id="3.30.1360.40">
    <property type="match status" value="1"/>
</dbReference>
<feature type="compositionally biased region" description="Acidic residues" evidence="17">
    <location>
        <begin position="1393"/>
        <end position="1403"/>
    </location>
</feature>
<dbReference type="CDD" id="cd00187">
    <property type="entry name" value="TOP4c"/>
    <property type="match status" value="1"/>
</dbReference>
<dbReference type="GO" id="GO:0005634">
    <property type="term" value="C:nucleus"/>
    <property type="evidence" value="ECO:0007669"/>
    <property type="project" value="TreeGrafter"/>
</dbReference>
<dbReference type="GO" id="GO:0003918">
    <property type="term" value="F:DNA topoisomerase type II (double strand cut, ATP-hydrolyzing) activity"/>
    <property type="evidence" value="ECO:0007669"/>
    <property type="project" value="UniProtKB-UniRule"/>
</dbReference>
<dbReference type="InterPro" id="IPR006171">
    <property type="entry name" value="TOPRIM_dom"/>
</dbReference>
<dbReference type="CDD" id="cd03481">
    <property type="entry name" value="TopoIIA_Trans_ScTopoIIA"/>
    <property type="match status" value="1"/>
</dbReference>
<dbReference type="PANTHER" id="PTHR10169:SF38">
    <property type="entry name" value="DNA TOPOISOMERASE 2"/>
    <property type="match status" value="1"/>
</dbReference>
<dbReference type="SUPFAM" id="SSF55874">
    <property type="entry name" value="ATPase domain of HSP90 chaperone/DNA topoisomerase II/histidine kinase"/>
    <property type="match status" value="1"/>
</dbReference>
<dbReference type="CDD" id="cd16930">
    <property type="entry name" value="HATPase_TopII-like"/>
    <property type="match status" value="1"/>
</dbReference>